<name>A0A1G6CRR9_9HYPH</name>
<dbReference type="Pfam" id="PF13377">
    <property type="entry name" value="Peripla_BP_3"/>
    <property type="match status" value="1"/>
</dbReference>
<dbReference type="InterPro" id="IPR028082">
    <property type="entry name" value="Peripla_BP_I"/>
</dbReference>
<evidence type="ECO:0000313" key="6">
    <source>
        <dbReference type="EMBL" id="SDB35532.1"/>
    </source>
</evidence>
<dbReference type="SMART" id="SM00354">
    <property type="entry name" value="HTH_LACI"/>
    <property type="match status" value="1"/>
</dbReference>
<dbReference type="CDD" id="cd01392">
    <property type="entry name" value="HTH_LacI"/>
    <property type="match status" value="1"/>
</dbReference>
<keyword evidence="4" id="KW-0804">Transcription</keyword>
<dbReference type="Gene3D" id="1.10.260.40">
    <property type="entry name" value="lambda repressor-like DNA-binding domains"/>
    <property type="match status" value="1"/>
</dbReference>
<dbReference type="Gene3D" id="3.40.50.2300">
    <property type="match status" value="2"/>
</dbReference>
<dbReference type="PANTHER" id="PTHR30146:SF95">
    <property type="entry name" value="RIBOSE OPERON REPRESSOR"/>
    <property type="match status" value="1"/>
</dbReference>
<accession>A0A1G6CRR9</accession>
<evidence type="ECO:0000256" key="2">
    <source>
        <dbReference type="ARBA" id="ARBA00023015"/>
    </source>
</evidence>
<dbReference type="PANTHER" id="PTHR30146">
    <property type="entry name" value="LACI-RELATED TRANSCRIPTIONAL REPRESSOR"/>
    <property type="match status" value="1"/>
</dbReference>
<dbReference type="InterPro" id="IPR000843">
    <property type="entry name" value="HTH_LacI"/>
</dbReference>
<dbReference type="InterPro" id="IPR046335">
    <property type="entry name" value="LacI/GalR-like_sensor"/>
</dbReference>
<sequence length="336" mass="35686">MKPSRRYPSSTDVARLAGVSQSAVSRAFSEGKSISDETRQKVFEAAKKLDYSPSFIPRILLNHRSHLVAVVISGTSNPFYANALEAFTMALQKDGYQVLLVHIESDHSLDGAIPKLASYRVDAIVSALPVLSKAAARAFARIKIPTISFNTPIKNRWVASVCSDNVGGAGAVADLFVARGARTFGFIAGSDGSFASDERLSGYRDRLGKHGFDTVEIATADFQYQGGHDAALALFSNGNGPEAIFCANDLMAIGALDAVRRALGLRVPEDVLIAGFDDVPEASWGAYDLTTVVQDGPAMVAEAMNILNSMLASTGSVGGPMRVVPGTLIERSTTLR</sequence>
<evidence type="ECO:0000256" key="3">
    <source>
        <dbReference type="ARBA" id="ARBA00023125"/>
    </source>
</evidence>
<keyword evidence="3" id="KW-0238">DNA-binding</keyword>
<keyword evidence="7" id="KW-1185">Reference proteome</keyword>
<organism evidence="6 7">
    <name type="scientific">Bauldia litoralis</name>
    <dbReference type="NCBI Taxonomy" id="665467"/>
    <lineage>
        <taxon>Bacteria</taxon>
        <taxon>Pseudomonadati</taxon>
        <taxon>Pseudomonadota</taxon>
        <taxon>Alphaproteobacteria</taxon>
        <taxon>Hyphomicrobiales</taxon>
        <taxon>Kaistiaceae</taxon>
        <taxon>Bauldia</taxon>
    </lineage>
</organism>
<keyword evidence="1" id="KW-0678">Repressor</keyword>
<dbReference type="InterPro" id="IPR010982">
    <property type="entry name" value="Lambda_DNA-bd_dom_sf"/>
</dbReference>
<dbReference type="STRING" id="665467.SAMN02982931_02658"/>
<feature type="domain" description="HTH lacI-type" evidence="5">
    <location>
        <begin position="8"/>
        <end position="62"/>
    </location>
</feature>
<protein>
    <submittedName>
        <fullName evidence="6">Transcriptional regulator, LacI family</fullName>
    </submittedName>
</protein>
<dbReference type="Proteomes" id="UP000199071">
    <property type="component" value="Unassembled WGS sequence"/>
</dbReference>
<proteinExistence type="predicted"/>
<dbReference type="PROSITE" id="PS50932">
    <property type="entry name" value="HTH_LACI_2"/>
    <property type="match status" value="1"/>
</dbReference>
<evidence type="ECO:0000313" key="7">
    <source>
        <dbReference type="Proteomes" id="UP000199071"/>
    </source>
</evidence>
<dbReference type="EMBL" id="FMXQ01000005">
    <property type="protein sequence ID" value="SDB35532.1"/>
    <property type="molecule type" value="Genomic_DNA"/>
</dbReference>
<evidence type="ECO:0000256" key="1">
    <source>
        <dbReference type="ARBA" id="ARBA00022491"/>
    </source>
</evidence>
<dbReference type="CDD" id="cd06278">
    <property type="entry name" value="PBP1_LacI-like"/>
    <property type="match status" value="1"/>
</dbReference>
<dbReference type="Pfam" id="PF00356">
    <property type="entry name" value="LacI"/>
    <property type="match status" value="1"/>
</dbReference>
<gene>
    <name evidence="6" type="ORF">SAMN02982931_02658</name>
</gene>
<dbReference type="GO" id="GO:0003700">
    <property type="term" value="F:DNA-binding transcription factor activity"/>
    <property type="evidence" value="ECO:0007669"/>
    <property type="project" value="TreeGrafter"/>
</dbReference>
<reference evidence="6 7" key="1">
    <citation type="submission" date="2016-10" db="EMBL/GenBank/DDBJ databases">
        <authorList>
            <person name="de Groot N.N."/>
        </authorList>
    </citation>
    <scope>NUCLEOTIDE SEQUENCE [LARGE SCALE GENOMIC DNA]</scope>
    <source>
        <strain evidence="6 7">ATCC 35022</strain>
    </source>
</reference>
<dbReference type="GO" id="GO:0000976">
    <property type="term" value="F:transcription cis-regulatory region binding"/>
    <property type="evidence" value="ECO:0007669"/>
    <property type="project" value="TreeGrafter"/>
</dbReference>
<dbReference type="SUPFAM" id="SSF47413">
    <property type="entry name" value="lambda repressor-like DNA-binding domains"/>
    <property type="match status" value="1"/>
</dbReference>
<dbReference type="AlphaFoldDB" id="A0A1G6CRR9"/>
<evidence type="ECO:0000259" key="5">
    <source>
        <dbReference type="PROSITE" id="PS50932"/>
    </source>
</evidence>
<dbReference type="RefSeq" id="WP_175478424.1">
    <property type="nucleotide sequence ID" value="NZ_FMXQ01000005.1"/>
</dbReference>
<keyword evidence="2" id="KW-0805">Transcription regulation</keyword>
<evidence type="ECO:0000256" key="4">
    <source>
        <dbReference type="ARBA" id="ARBA00023163"/>
    </source>
</evidence>
<dbReference type="SUPFAM" id="SSF53822">
    <property type="entry name" value="Periplasmic binding protein-like I"/>
    <property type="match status" value="1"/>
</dbReference>